<reference evidence="3" key="1">
    <citation type="submission" date="2021-07" db="EMBL/GenBank/DDBJ databases">
        <title>Prevalence and characterization of methicillin-resistant Macrococcus spp. in food producing animals and meat in Switzerland in 2019.</title>
        <authorList>
            <person name="Keller J.E."/>
            <person name="Schwendener S."/>
            <person name="Neuenschwander J."/>
            <person name="Overesch G."/>
            <person name="Perreten V."/>
        </authorList>
    </citation>
    <scope>NUCLEOTIDE SEQUENCE</scope>
    <source>
        <strain evidence="3">19Msa1099</strain>
    </source>
</reference>
<evidence type="ECO:0000259" key="2">
    <source>
        <dbReference type="Pfam" id="PF08862"/>
    </source>
</evidence>
<dbReference type="AlphaFoldDB" id="A0AAT9P4I0"/>
<gene>
    <name evidence="3" type="ORF">KYI10_07670</name>
</gene>
<name>A0AAT9P4I0_9STAP</name>
<organism evidence="3">
    <name type="scientific">Macrococcus psychrotolerans</name>
    <dbReference type="NCBI Taxonomy" id="3039389"/>
    <lineage>
        <taxon>Bacteria</taxon>
        <taxon>Bacillati</taxon>
        <taxon>Bacillota</taxon>
        <taxon>Bacilli</taxon>
        <taxon>Bacillales</taxon>
        <taxon>Staphylococcaceae</taxon>
        <taxon>Macrococcus</taxon>
    </lineage>
</organism>
<accession>A0AAT9P4I0</accession>
<dbReference type="Pfam" id="PF08861">
    <property type="entry name" value="DUF1828"/>
    <property type="match status" value="1"/>
</dbReference>
<evidence type="ECO:0000313" key="3">
    <source>
        <dbReference type="EMBL" id="QYA32263.1"/>
    </source>
</evidence>
<evidence type="ECO:0000259" key="1">
    <source>
        <dbReference type="Pfam" id="PF08861"/>
    </source>
</evidence>
<dbReference type="Pfam" id="PF08862">
    <property type="entry name" value="DUF1829"/>
    <property type="match status" value="1"/>
</dbReference>
<feature type="domain" description="DUF1828" evidence="1">
    <location>
        <begin position="34"/>
        <end position="126"/>
    </location>
</feature>
<proteinExistence type="predicted"/>
<dbReference type="InterPro" id="IPR014960">
    <property type="entry name" value="DUF1828"/>
</dbReference>
<sequence length="263" mass="30439">MLKADVLKKDYIEWFSKKIEFKNLEENLVRIDVPFQDNMNDDIVFYAELDSNTDTIILTDDGYTLFNLESSGLNIKGSKRRKKIFFDNLSSYGVNFNQKTEEIYTTCKIKEFSEVKHRFLQCLIFVNDMYLLSEGNVKHIFAEDVERVLDNNEIIYTKDLSIIGRSGMTHKFDFLISSTKNKPEKFIKTISSPNNSMVIKALVTDVNQAKLVKREKPNKIIAILNDKEKEISSSSENLLEDSGVSFIKFKDLNKNIDLLRNNA</sequence>
<protein>
    <submittedName>
        <fullName evidence="3">DUF1829 domain-containing protein</fullName>
    </submittedName>
</protein>
<dbReference type="EMBL" id="CP079955">
    <property type="protein sequence ID" value="QYA32263.1"/>
    <property type="molecule type" value="Genomic_DNA"/>
</dbReference>
<feature type="domain" description="DUF1829" evidence="2">
    <location>
        <begin position="164"/>
        <end position="250"/>
    </location>
</feature>
<dbReference type="InterPro" id="IPR014961">
    <property type="entry name" value="DUF1829"/>
</dbReference>